<evidence type="ECO:0000313" key="5">
    <source>
        <dbReference type="Proteomes" id="UP001156641"/>
    </source>
</evidence>
<dbReference type="PANTHER" id="PTHR24123:SF33">
    <property type="entry name" value="PROTEIN HOS4"/>
    <property type="match status" value="1"/>
</dbReference>
<organism evidence="4 5">
    <name type="scientific">Acidocella aquatica</name>
    <dbReference type="NCBI Taxonomy" id="1922313"/>
    <lineage>
        <taxon>Bacteria</taxon>
        <taxon>Pseudomonadati</taxon>
        <taxon>Pseudomonadota</taxon>
        <taxon>Alphaproteobacteria</taxon>
        <taxon>Acetobacterales</taxon>
        <taxon>Acidocellaceae</taxon>
        <taxon>Acidocella</taxon>
    </lineage>
</organism>
<dbReference type="InterPro" id="IPR036770">
    <property type="entry name" value="Ankyrin_rpt-contain_sf"/>
</dbReference>
<protein>
    <recommendedName>
        <fullName evidence="6">Ankyrin repeat protein</fullName>
    </recommendedName>
</protein>
<evidence type="ECO:0000313" key="4">
    <source>
        <dbReference type="EMBL" id="GLR68267.1"/>
    </source>
</evidence>
<dbReference type="InterPro" id="IPR051165">
    <property type="entry name" value="Multifunctional_ANK_Repeat"/>
</dbReference>
<dbReference type="InterPro" id="IPR002110">
    <property type="entry name" value="Ankyrin_rpt"/>
</dbReference>
<accession>A0ABQ6A951</accession>
<sequence>MTFSVIIGPCEICGDGADYKVGAMTCKACGFEFEKLCTKCSTNPCPKCKGPLDRSENLFPKSLFRVVSQGDIEGFWYIYRDLSGPASDLNRLLDRNGNTLLHVACGIEKNKLAAAMCDALFQTGLSPTLKDKNGRTALTEMVRTRQYKPDVATMLQISVNEQDGYGVTALMFAAKGGGLFGSRRGNLTVVRHLLELGADLFLCDDPGRTALGYAIRSNDKGTNEAMIEFLEREMLAQTALDEFKKHNQYDFDNKGVLSFSPTPKRK</sequence>
<keyword evidence="1" id="KW-0677">Repeat</keyword>
<name>A0ABQ6A951_9PROT</name>
<proteinExistence type="predicted"/>
<dbReference type="RefSeq" id="WP_284259113.1">
    <property type="nucleotide sequence ID" value="NZ_BSOS01000087.1"/>
</dbReference>
<dbReference type="SUPFAM" id="SSF48403">
    <property type="entry name" value="Ankyrin repeat"/>
    <property type="match status" value="1"/>
</dbReference>
<keyword evidence="5" id="KW-1185">Reference proteome</keyword>
<dbReference type="PANTHER" id="PTHR24123">
    <property type="entry name" value="ANKYRIN REPEAT-CONTAINING"/>
    <property type="match status" value="1"/>
</dbReference>
<evidence type="ECO:0000256" key="3">
    <source>
        <dbReference type="PROSITE-ProRule" id="PRU00023"/>
    </source>
</evidence>
<dbReference type="EMBL" id="BSOS01000087">
    <property type="protein sequence ID" value="GLR68267.1"/>
    <property type="molecule type" value="Genomic_DNA"/>
</dbReference>
<evidence type="ECO:0000256" key="2">
    <source>
        <dbReference type="ARBA" id="ARBA00023043"/>
    </source>
</evidence>
<comment type="caution">
    <text evidence="4">The sequence shown here is derived from an EMBL/GenBank/DDBJ whole genome shotgun (WGS) entry which is preliminary data.</text>
</comment>
<dbReference type="Proteomes" id="UP001156641">
    <property type="component" value="Unassembled WGS sequence"/>
</dbReference>
<feature type="repeat" description="ANK" evidence="3">
    <location>
        <begin position="165"/>
        <end position="205"/>
    </location>
</feature>
<dbReference type="SMART" id="SM00248">
    <property type="entry name" value="ANK"/>
    <property type="match status" value="3"/>
</dbReference>
<reference evidence="5" key="1">
    <citation type="journal article" date="2019" name="Int. J. Syst. Evol. Microbiol.">
        <title>The Global Catalogue of Microorganisms (GCM) 10K type strain sequencing project: providing services to taxonomists for standard genome sequencing and annotation.</title>
        <authorList>
            <consortium name="The Broad Institute Genomics Platform"/>
            <consortium name="The Broad Institute Genome Sequencing Center for Infectious Disease"/>
            <person name="Wu L."/>
            <person name="Ma J."/>
        </authorList>
    </citation>
    <scope>NUCLEOTIDE SEQUENCE [LARGE SCALE GENOMIC DNA]</scope>
    <source>
        <strain evidence="5">NBRC 112502</strain>
    </source>
</reference>
<keyword evidence="2 3" id="KW-0040">ANK repeat</keyword>
<dbReference type="Gene3D" id="1.25.40.20">
    <property type="entry name" value="Ankyrin repeat-containing domain"/>
    <property type="match status" value="1"/>
</dbReference>
<dbReference type="Pfam" id="PF00023">
    <property type="entry name" value="Ank"/>
    <property type="match status" value="1"/>
</dbReference>
<evidence type="ECO:0000256" key="1">
    <source>
        <dbReference type="ARBA" id="ARBA00022737"/>
    </source>
</evidence>
<evidence type="ECO:0008006" key="6">
    <source>
        <dbReference type="Google" id="ProtNLM"/>
    </source>
</evidence>
<gene>
    <name evidence="4" type="ORF">GCM10010909_29480</name>
</gene>
<dbReference type="PROSITE" id="PS50088">
    <property type="entry name" value="ANK_REPEAT"/>
    <property type="match status" value="1"/>
</dbReference>